<proteinExistence type="predicted"/>
<accession>T0YAB1</accession>
<organism evidence="1">
    <name type="scientific">mine drainage metagenome</name>
    <dbReference type="NCBI Taxonomy" id="410659"/>
    <lineage>
        <taxon>unclassified sequences</taxon>
        <taxon>metagenomes</taxon>
        <taxon>ecological metagenomes</taxon>
    </lineage>
</organism>
<dbReference type="EMBL" id="AUZZ01010746">
    <property type="protein sequence ID" value="EQD28752.1"/>
    <property type="molecule type" value="Genomic_DNA"/>
</dbReference>
<sequence>TNDLDSTQIQSLYGLYDAMPNGSVITRSQLVQQTITATTITTVSGNTVNARSVTSNQLDLPTKMGWYIDFSLSPGEAVVTEPALVDGALFVTTDQPSGISCEGGFNSWLYAFNYRDGGLFPYPFSMRPTAERYPRPSRMWQACLSETCMRRGRAQP</sequence>
<reference evidence="1" key="1">
    <citation type="submission" date="2013-08" db="EMBL/GenBank/DDBJ databases">
        <authorList>
            <person name="Mendez C."/>
            <person name="Richter M."/>
            <person name="Ferrer M."/>
            <person name="Sanchez J."/>
        </authorList>
    </citation>
    <scope>NUCLEOTIDE SEQUENCE</scope>
</reference>
<gene>
    <name evidence="1" type="ORF">B2A_14779</name>
</gene>
<dbReference type="AlphaFoldDB" id="T0YAB1"/>
<evidence type="ECO:0000313" key="1">
    <source>
        <dbReference type="EMBL" id="EQD28752.1"/>
    </source>
</evidence>
<feature type="non-terminal residue" evidence="1">
    <location>
        <position position="1"/>
    </location>
</feature>
<reference evidence="1" key="2">
    <citation type="journal article" date="2014" name="ISME J.">
        <title>Microbial stratification in low pH oxic and suboxic macroscopic growths along an acid mine drainage.</title>
        <authorList>
            <person name="Mendez-Garcia C."/>
            <person name="Mesa V."/>
            <person name="Sprenger R.R."/>
            <person name="Richter M."/>
            <person name="Diez M.S."/>
            <person name="Solano J."/>
            <person name="Bargiela R."/>
            <person name="Golyshina O.V."/>
            <person name="Manteca A."/>
            <person name="Ramos J.L."/>
            <person name="Gallego J.R."/>
            <person name="Llorente I."/>
            <person name="Martins Dos Santos V.A."/>
            <person name="Jensen O.N."/>
            <person name="Pelaez A.I."/>
            <person name="Sanchez J."/>
            <person name="Ferrer M."/>
        </authorList>
    </citation>
    <scope>NUCLEOTIDE SEQUENCE</scope>
</reference>
<name>T0YAB1_9ZZZZ</name>
<comment type="caution">
    <text evidence="1">The sequence shown here is derived from an EMBL/GenBank/DDBJ whole genome shotgun (WGS) entry which is preliminary data.</text>
</comment>
<protein>
    <submittedName>
        <fullName evidence="1">Type IV fimbrial biogenesis PilY1-related protein</fullName>
    </submittedName>
</protein>
<feature type="non-terminal residue" evidence="1">
    <location>
        <position position="156"/>
    </location>
</feature>